<evidence type="ECO:0000313" key="2">
    <source>
        <dbReference type="Proteomes" id="UP000239415"/>
    </source>
</evidence>
<protein>
    <recommendedName>
        <fullName evidence="3">DUF1963 domain-containing protein</fullName>
    </recommendedName>
</protein>
<accession>A0A2T0K925</accession>
<dbReference type="InterPro" id="IPR035948">
    <property type="entry name" value="YwqG-like_sf"/>
</dbReference>
<name>A0A2T0K925_9ACTN</name>
<evidence type="ECO:0000313" key="1">
    <source>
        <dbReference type="EMBL" id="PRX19572.1"/>
    </source>
</evidence>
<dbReference type="Gene3D" id="2.30.320.10">
    <property type="entry name" value="YwqG-like"/>
    <property type="match status" value="1"/>
</dbReference>
<dbReference type="SUPFAM" id="SSF103032">
    <property type="entry name" value="Hypothetical protein YwqG"/>
    <property type="match status" value="1"/>
</dbReference>
<dbReference type="EMBL" id="PVMZ01000010">
    <property type="protein sequence ID" value="PRX19572.1"/>
    <property type="molecule type" value="Genomic_DNA"/>
</dbReference>
<organism evidence="1 2">
    <name type="scientific">Actinoplanes italicus</name>
    <dbReference type="NCBI Taxonomy" id="113567"/>
    <lineage>
        <taxon>Bacteria</taxon>
        <taxon>Bacillati</taxon>
        <taxon>Actinomycetota</taxon>
        <taxon>Actinomycetes</taxon>
        <taxon>Micromonosporales</taxon>
        <taxon>Micromonosporaceae</taxon>
        <taxon>Actinoplanes</taxon>
    </lineage>
</organism>
<dbReference type="Proteomes" id="UP000239415">
    <property type="component" value="Unassembled WGS sequence"/>
</dbReference>
<keyword evidence="2" id="KW-1185">Reference proteome</keyword>
<reference evidence="1 2" key="1">
    <citation type="submission" date="2018-03" db="EMBL/GenBank/DDBJ databases">
        <title>Genomic Encyclopedia of Archaeal and Bacterial Type Strains, Phase II (KMG-II): from individual species to whole genera.</title>
        <authorList>
            <person name="Goeker M."/>
        </authorList>
    </citation>
    <scope>NUCLEOTIDE SEQUENCE [LARGE SCALE GENOMIC DNA]</scope>
    <source>
        <strain evidence="1 2">DSM 43146</strain>
    </source>
</reference>
<gene>
    <name evidence="1" type="ORF">CLV67_110324</name>
</gene>
<dbReference type="AlphaFoldDB" id="A0A2T0K925"/>
<evidence type="ECO:0008006" key="3">
    <source>
        <dbReference type="Google" id="ProtNLM"/>
    </source>
</evidence>
<comment type="caution">
    <text evidence="1">The sequence shown here is derived from an EMBL/GenBank/DDBJ whole genome shotgun (WGS) entry which is preliminary data.</text>
</comment>
<sequence>MTDEPAEPGDRNTAGGRPILAPGQSWPVCTCGERMAFFFQIDVPDDVPDFGGEHLLVFQCPVHNEAAFGPARLPDRYWETPSGGYDMAHWRFLRHRGGDVADVEDEVMQPRRLVLRAAGPDDEWDFRVGGEPAWIQGEEKYTCACGAELAFLVQIPENYGFPKLPEAPRQPDTFDSNAYGLLLGNMVYILACPDRCDPAAAWPANQN</sequence>
<proteinExistence type="predicted"/>